<name>A0ABU9Z8I8_9HYPH</name>
<evidence type="ECO:0000256" key="1">
    <source>
        <dbReference type="SAM" id="SignalP"/>
    </source>
</evidence>
<keyword evidence="3" id="KW-1185">Reference proteome</keyword>
<dbReference type="EMBL" id="JAQYXL010000001">
    <property type="protein sequence ID" value="MEN3227592.1"/>
    <property type="molecule type" value="Genomic_DNA"/>
</dbReference>
<organism evidence="2 3">
    <name type="scientific">Methylorubrum rhodesianum</name>
    <dbReference type="NCBI Taxonomy" id="29427"/>
    <lineage>
        <taxon>Bacteria</taxon>
        <taxon>Pseudomonadati</taxon>
        <taxon>Pseudomonadota</taxon>
        <taxon>Alphaproteobacteria</taxon>
        <taxon>Hyphomicrobiales</taxon>
        <taxon>Methylobacteriaceae</taxon>
        <taxon>Methylorubrum</taxon>
    </lineage>
</organism>
<sequence length="276" mass="31317">MMIRALSLILALPPLLCANPAASGIAEGDRIRVAYAVPKSAEARTIFQEMRARRLLEGLRETLSVVRLPRPLTVRLDECGREGNAWYDPATRSVTVCYEFIQDVRSRAPKDSSSAGVTRHQAIMGSIAHVFLHEIGHALFHLLEVPILGREEDAADQFAALLLLNLRPAQARQIINGSAFLLASYAEEEKLEKSDFANDHGLFRQRFYNLLCLAYGSDRRTFGYLADRGDLPKERTETCAAEYDQVVFAMDRLFRRHLRSDRLGREHTRRGFRWAF</sequence>
<comment type="caution">
    <text evidence="2">The sequence shown here is derived from an EMBL/GenBank/DDBJ whole genome shotgun (WGS) entry which is preliminary data.</text>
</comment>
<dbReference type="RefSeq" id="WP_017487042.1">
    <property type="nucleotide sequence ID" value="NZ_JACHOS010000016.1"/>
</dbReference>
<accession>A0ABU9Z8I8</accession>
<gene>
    <name evidence="2" type="ORF">PUR21_08080</name>
</gene>
<keyword evidence="1" id="KW-0732">Signal</keyword>
<feature type="signal peptide" evidence="1">
    <location>
        <begin position="1"/>
        <end position="18"/>
    </location>
</feature>
<proteinExistence type="predicted"/>
<evidence type="ECO:0000313" key="2">
    <source>
        <dbReference type="EMBL" id="MEN3227592.1"/>
    </source>
</evidence>
<feature type="chain" id="PRO_5047182192" evidence="1">
    <location>
        <begin position="19"/>
        <end position="276"/>
    </location>
</feature>
<evidence type="ECO:0000313" key="3">
    <source>
        <dbReference type="Proteomes" id="UP001404845"/>
    </source>
</evidence>
<protein>
    <submittedName>
        <fullName evidence="2">DUF4344 domain-containing metallopeptidase</fullName>
    </submittedName>
</protein>
<dbReference type="Proteomes" id="UP001404845">
    <property type="component" value="Unassembled WGS sequence"/>
</dbReference>
<dbReference type="Pfam" id="PF14247">
    <property type="entry name" value="DUF4344"/>
    <property type="match status" value="1"/>
</dbReference>
<dbReference type="InterPro" id="IPR025644">
    <property type="entry name" value="DUF4344"/>
</dbReference>
<reference evidence="2 3" key="1">
    <citation type="journal article" date="2023" name="PLoS ONE">
        <title>Complete genome assembly of Hawai'i environmental nontuberculous mycobacteria reveals unexpected co-isolation with methylobacteria.</title>
        <authorList>
            <person name="Hendrix J."/>
            <person name="Epperson L.E."/>
            <person name="Tong E.I."/>
            <person name="Chan Y.L."/>
            <person name="Hasan N.A."/>
            <person name="Dawrs S.N."/>
            <person name="Norton G.J."/>
            <person name="Virdi R."/>
            <person name="Crooks J.L."/>
            <person name="Chan E.D."/>
            <person name="Honda J.R."/>
            <person name="Strong M."/>
        </authorList>
    </citation>
    <scope>NUCLEOTIDE SEQUENCE [LARGE SCALE GENOMIC DNA]</scope>
    <source>
        <strain evidence="2 3">NJH_HI01</strain>
    </source>
</reference>